<evidence type="ECO:0000313" key="2">
    <source>
        <dbReference type="Proteomes" id="UP001634007"/>
    </source>
</evidence>
<comment type="caution">
    <text evidence="1">The sequence shown here is derived from an EMBL/GenBank/DDBJ whole genome shotgun (WGS) entry which is preliminary data.</text>
</comment>
<dbReference type="AlphaFoldDB" id="A0ABD3KV20"/>
<gene>
    <name evidence="1" type="ORF">ACJRO7_018557</name>
</gene>
<organism evidence="1 2">
    <name type="scientific">Eucalyptus globulus</name>
    <name type="common">Tasmanian blue gum</name>
    <dbReference type="NCBI Taxonomy" id="34317"/>
    <lineage>
        <taxon>Eukaryota</taxon>
        <taxon>Viridiplantae</taxon>
        <taxon>Streptophyta</taxon>
        <taxon>Embryophyta</taxon>
        <taxon>Tracheophyta</taxon>
        <taxon>Spermatophyta</taxon>
        <taxon>Magnoliopsida</taxon>
        <taxon>eudicotyledons</taxon>
        <taxon>Gunneridae</taxon>
        <taxon>Pentapetalae</taxon>
        <taxon>rosids</taxon>
        <taxon>malvids</taxon>
        <taxon>Myrtales</taxon>
        <taxon>Myrtaceae</taxon>
        <taxon>Myrtoideae</taxon>
        <taxon>Eucalypteae</taxon>
        <taxon>Eucalyptus</taxon>
    </lineage>
</organism>
<sequence>MKKLPRQCLLNYENLTLPPFQVVVMTANVGCARCRESLASHFEDGRAREYTVDIRNERVIVKGDFKVEREIQDESADLQIKKEEEHQLRLFFRYFRTSCLGKYLGH</sequence>
<dbReference type="EMBL" id="JBJKBG010000004">
    <property type="protein sequence ID" value="KAL3743268.1"/>
    <property type="molecule type" value="Genomic_DNA"/>
</dbReference>
<protein>
    <recommendedName>
        <fullName evidence="3">HMA domain-containing protein</fullName>
    </recommendedName>
</protein>
<accession>A0ABD3KV20</accession>
<dbReference type="Proteomes" id="UP001634007">
    <property type="component" value="Unassembled WGS sequence"/>
</dbReference>
<evidence type="ECO:0008006" key="3">
    <source>
        <dbReference type="Google" id="ProtNLM"/>
    </source>
</evidence>
<reference evidence="1 2" key="1">
    <citation type="submission" date="2024-11" db="EMBL/GenBank/DDBJ databases">
        <title>Chromosome-level genome assembly of Eucalyptus globulus Labill. provides insights into its genome evolution.</title>
        <authorList>
            <person name="Li X."/>
        </authorList>
    </citation>
    <scope>NUCLEOTIDE SEQUENCE [LARGE SCALE GENOMIC DNA]</scope>
    <source>
        <strain evidence="1">CL2024</strain>
        <tissue evidence="1">Fresh tender leaves</tissue>
    </source>
</reference>
<keyword evidence="2" id="KW-1185">Reference proteome</keyword>
<proteinExistence type="predicted"/>
<evidence type="ECO:0000313" key="1">
    <source>
        <dbReference type="EMBL" id="KAL3743268.1"/>
    </source>
</evidence>
<name>A0ABD3KV20_EUCGL</name>